<protein>
    <submittedName>
        <fullName evidence="3">Surfactant protein B</fullName>
    </submittedName>
</protein>
<accession>A0A2G9TNF8</accession>
<proteinExistence type="predicted"/>
<keyword evidence="4" id="KW-1185">Reference proteome</keyword>
<dbReference type="EMBL" id="KZ357628">
    <property type="protein sequence ID" value="PIO59524.1"/>
    <property type="molecule type" value="Genomic_DNA"/>
</dbReference>
<dbReference type="AlphaFoldDB" id="A0A2G9TNF8"/>
<organism evidence="3 4">
    <name type="scientific">Teladorsagia circumcincta</name>
    <name type="common">Brown stomach worm</name>
    <name type="synonym">Ostertagia circumcincta</name>
    <dbReference type="NCBI Taxonomy" id="45464"/>
    <lineage>
        <taxon>Eukaryota</taxon>
        <taxon>Metazoa</taxon>
        <taxon>Ecdysozoa</taxon>
        <taxon>Nematoda</taxon>
        <taxon>Chromadorea</taxon>
        <taxon>Rhabditida</taxon>
        <taxon>Rhabditina</taxon>
        <taxon>Rhabditomorpha</taxon>
        <taxon>Strongyloidea</taxon>
        <taxon>Trichostrongylidae</taxon>
        <taxon>Teladorsagia</taxon>
    </lineage>
</organism>
<dbReference type="OrthoDB" id="5895568at2759"/>
<dbReference type="InterPro" id="IPR011001">
    <property type="entry name" value="Saposin-like"/>
</dbReference>
<gene>
    <name evidence="3" type="ORF">TELCIR_19012</name>
</gene>
<dbReference type="Gene3D" id="1.10.225.10">
    <property type="entry name" value="Saposin-like"/>
    <property type="match status" value="1"/>
</dbReference>
<evidence type="ECO:0000256" key="1">
    <source>
        <dbReference type="ARBA" id="ARBA00023157"/>
    </source>
</evidence>
<sequence>MTNVCSGSIPIFCTVFSLHEEHAIRMKRLILAAILVITLAGAHPRPNELPTMCSLCKDAVDVVARMLDKSLPEIEKIYVAECEVLFSFLPFFQVECQALAARDIPPIKRYLESGTAPKDVCHKLKAC</sequence>
<reference evidence="3 4" key="1">
    <citation type="submission" date="2015-09" db="EMBL/GenBank/DDBJ databases">
        <title>Draft genome of the parasitic nematode Teladorsagia circumcincta isolate WARC Sus (inbred).</title>
        <authorList>
            <person name="Mitreva M."/>
        </authorList>
    </citation>
    <scope>NUCLEOTIDE SEQUENCE [LARGE SCALE GENOMIC DNA]</scope>
    <source>
        <strain evidence="3 4">S</strain>
    </source>
</reference>
<keyword evidence="1" id="KW-1015">Disulfide bond</keyword>
<evidence type="ECO:0000313" key="4">
    <source>
        <dbReference type="Proteomes" id="UP000230423"/>
    </source>
</evidence>
<evidence type="ECO:0000313" key="3">
    <source>
        <dbReference type="EMBL" id="PIO59524.1"/>
    </source>
</evidence>
<dbReference type="SMART" id="SM00741">
    <property type="entry name" value="SapB"/>
    <property type="match status" value="1"/>
</dbReference>
<feature type="domain" description="Saposin B-type" evidence="2">
    <location>
        <begin position="49"/>
        <end position="127"/>
    </location>
</feature>
<dbReference type="SUPFAM" id="SSF47862">
    <property type="entry name" value="Saposin"/>
    <property type="match status" value="1"/>
</dbReference>
<dbReference type="PROSITE" id="PS50015">
    <property type="entry name" value="SAP_B"/>
    <property type="match status" value="1"/>
</dbReference>
<evidence type="ECO:0000259" key="2">
    <source>
        <dbReference type="PROSITE" id="PS50015"/>
    </source>
</evidence>
<dbReference type="Proteomes" id="UP000230423">
    <property type="component" value="Unassembled WGS sequence"/>
</dbReference>
<name>A0A2G9TNF8_TELCI</name>
<dbReference type="InterPro" id="IPR008139">
    <property type="entry name" value="SaposinB_dom"/>
</dbReference>